<protein>
    <submittedName>
        <fullName evidence="2">Uncharacterized protein LOC142168121</fullName>
    </submittedName>
</protein>
<reference evidence="2" key="2">
    <citation type="submission" date="2025-08" db="UniProtKB">
        <authorList>
            <consortium name="RefSeq"/>
        </authorList>
    </citation>
    <scope>IDENTIFICATION</scope>
    <source>
        <tissue evidence="2">Leaf</tissue>
    </source>
</reference>
<reference evidence="1" key="1">
    <citation type="journal article" date="2014" name="Nat. Commun.">
        <title>The tobacco genome sequence and its comparison with those of tomato and potato.</title>
        <authorList>
            <person name="Sierro N."/>
            <person name="Battey J.N."/>
            <person name="Ouadi S."/>
            <person name="Bakaher N."/>
            <person name="Bovet L."/>
            <person name="Willig A."/>
            <person name="Goepfert S."/>
            <person name="Peitsch M.C."/>
            <person name="Ivanov N.V."/>
        </authorList>
    </citation>
    <scope>NUCLEOTIDE SEQUENCE [LARGE SCALE GENOMIC DNA]</scope>
</reference>
<sequence length="186" mass="21784">MPSLILWNLWKKRNSGKHGKNMSINRLIFQISTSIQILLKVRRQGFKGVTTNWPNLHEKLSQHVHRLRYTKVLWELPPVEWIKCNTDGACRGDNRGSSYDFCIRDEIGDIIYAQENAVEDETNNVAEAHAILEALRYIIQMQFPPCIFETDYLLMKRVLNEVWEQPWSIANQVDEIKTLLSRGAFR</sequence>
<gene>
    <name evidence="2" type="primary">LOC142168121</name>
</gene>
<accession>A0AC58SIS4</accession>
<keyword evidence="1" id="KW-1185">Reference proteome</keyword>
<organism evidence="1 2">
    <name type="scientific">Nicotiana tabacum</name>
    <name type="common">Common tobacco</name>
    <dbReference type="NCBI Taxonomy" id="4097"/>
    <lineage>
        <taxon>Eukaryota</taxon>
        <taxon>Viridiplantae</taxon>
        <taxon>Streptophyta</taxon>
        <taxon>Embryophyta</taxon>
        <taxon>Tracheophyta</taxon>
        <taxon>Spermatophyta</taxon>
        <taxon>Magnoliopsida</taxon>
        <taxon>eudicotyledons</taxon>
        <taxon>Gunneridae</taxon>
        <taxon>Pentapetalae</taxon>
        <taxon>asterids</taxon>
        <taxon>lamiids</taxon>
        <taxon>Solanales</taxon>
        <taxon>Solanaceae</taxon>
        <taxon>Nicotianoideae</taxon>
        <taxon>Nicotianeae</taxon>
        <taxon>Nicotiana</taxon>
    </lineage>
</organism>
<proteinExistence type="predicted"/>
<evidence type="ECO:0000313" key="1">
    <source>
        <dbReference type="Proteomes" id="UP000790787"/>
    </source>
</evidence>
<dbReference type="RefSeq" id="XP_075084883.1">
    <property type="nucleotide sequence ID" value="XM_075228782.1"/>
</dbReference>
<evidence type="ECO:0000313" key="2">
    <source>
        <dbReference type="RefSeq" id="XP_075084883.1"/>
    </source>
</evidence>
<name>A0AC58SIS4_TOBAC</name>
<dbReference type="Proteomes" id="UP000790787">
    <property type="component" value="Chromosome 13"/>
</dbReference>